<name>A0AAE3ZC00_9ACTN</name>
<organism evidence="1 2">
    <name type="scientific">Haloactinomyces albus</name>
    <dbReference type="NCBI Taxonomy" id="1352928"/>
    <lineage>
        <taxon>Bacteria</taxon>
        <taxon>Bacillati</taxon>
        <taxon>Actinomycetota</taxon>
        <taxon>Actinomycetes</taxon>
        <taxon>Actinopolysporales</taxon>
        <taxon>Actinopolysporaceae</taxon>
        <taxon>Haloactinomyces</taxon>
    </lineage>
</organism>
<proteinExistence type="predicted"/>
<comment type="caution">
    <text evidence="1">The sequence shown here is derived from an EMBL/GenBank/DDBJ whole genome shotgun (WGS) entry which is preliminary data.</text>
</comment>
<accession>A0AAE3ZC00</accession>
<dbReference type="EMBL" id="JAVDXW010000001">
    <property type="protein sequence ID" value="MDR7302117.1"/>
    <property type="molecule type" value="Genomic_DNA"/>
</dbReference>
<sequence>MTRFTECSTTSVPRNPIRVSRPQSDVRLEPLPRLEWSLATEFSPPEGEALSPESTRHGWIHRAPEHQVLTLFRRLNGSSAGHLPAPWWLPALDRGELPSRAAAFSLEDTLHTLLTSRSGWVFIPWVAPGETVYWEYGPSDRTPMTMPTTVVLTDRHPGWMNVVPAHTDTTPAQPFPIRTVAELERLLPRVESW</sequence>
<evidence type="ECO:0000313" key="1">
    <source>
        <dbReference type="EMBL" id="MDR7302117.1"/>
    </source>
</evidence>
<protein>
    <submittedName>
        <fullName evidence="1">Uncharacterized protein</fullName>
    </submittedName>
</protein>
<dbReference type="AlphaFoldDB" id="A0AAE3ZC00"/>
<dbReference type="RefSeq" id="WP_310273378.1">
    <property type="nucleotide sequence ID" value="NZ_JAVDXW010000001.1"/>
</dbReference>
<gene>
    <name evidence="1" type="ORF">JOF55_002298</name>
</gene>
<evidence type="ECO:0000313" key="2">
    <source>
        <dbReference type="Proteomes" id="UP001180845"/>
    </source>
</evidence>
<reference evidence="1" key="1">
    <citation type="submission" date="2023-07" db="EMBL/GenBank/DDBJ databases">
        <title>Sequencing the genomes of 1000 actinobacteria strains.</title>
        <authorList>
            <person name="Klenk H.-P."/>
        </authorList>
    </citation>
    <scope>NUCLEOTIDE SEQUENCE</scope>
    <source>
        <strain evidence="1">DSM 45977</strain>
    </source>
</reference>
<keyword evidence="2" id="KW-1185">Reference proteome</keyword>
<dbReference type="Proteomes" id="UP001180845">
    <property type="component" value="Unassembled WGS sequence"/>
</dbReference>